<feature type="transmembrane region" description="Helical" evidence="6">
    <location>
        <begin position="6"/>
        <end position="24"/>
    </location>
</feature>
<feature type="transmembrane region" description="Helical" evidence="6">
    <location>
        <begin position="90"/>
        <end position="112"/>
    </location>
</feature>
<accession>A0A9W7EFP3</accession>
<dbReference type="GO" id="GO:0015144">
    <property type="term" value="F:carbohydrate transmembrane transporter activity"/>
    <property type="evidence" value="ECO:0007669"/>
    <property type="project" value="InterPro"/>
</dbReference>
<dbReference type="InterPro" id="IPR012435">
    <property type="entry name" value="TMEM144"/>
</dbReference>
<feature type="transmembrane region" description="Helical" evidence="6">
    <location>
        <begin position="36"/>
        <end position="58"/>
    </location>
</feature>
<comment type="subcellular location">
    <subcellularLocation>
        <location evidence="1">Membrane</location>
        <topology evidence="1">Multi-pass membrane protein</topology>
    </subcellularLocation>
</comment>
<evidence type="ECO:0000256" key="4">
    <source>
        <dbReference type="ARBA" id="ARBA00022989"/>
    </source>
</evidence>
<dbReference type="PANTHER" id="PTHR16119">
    <property type="entry name" value="TRANSMEMBRANE PROTEIN 144"/>
    <property type="match status" value="1"/>
</dbReference>
<keyword evidence="4 6" id="KW-1133">Transmembrane helix</keyword>
<evidence type="ECO:0008006" key="9">
    <source>
        <dbReference type="Google" id="ProtNLM"/>
    </source>
</evidence>
<keyword evidence="3 6" id="KW-0812">Transmembrane</keyword>
<evidence type="ECO:0000256" key="3">
    <source>
        <dbReference type="ARBA" id="ARBA00022692"/>
    </source>
</evidence>
<organism evidence="7 8">
    <name type="scientific">Triparma laevis f. inornata</name>
    <dbReference type="NCBI Taxonomy" id="1714386"/>
    <lineage>
        <taxon>Eukaryota</taxon>
        <taxon>Sar</taxon>
        <taxon>Stramenopiles</taxon>
        <taxon>Ochrophyta</taxon>
        <taxon>Bolidophyceae</taxon>
        <taxon>Parmales</taxon>
        <taxon>Triparmaceae</taxon>
        <taxon>Triparma</taxon>
    </lineage>
</organism>
<evidence type="ECO:0000313" key="8">
    <source>
        <dbReference type="Proteomes" id="UP001162640"/>
    </source>
</evidence>
<sequence length="352" mass="38486">MPTNNRLGYICAAIAVLFFGTNFIPVKKFDAGDGMFFQLWMCLGILIISFPVQIYRGWPEFQPFAMWGGFLWCTGNIMSVITIQSVGMSIGLLVWGATNMIMGWASGKFGLFGLISDPIDDAQLNYVGVGVALLALALYILIEPTKEEEEESDDSQIHDPVGTISLGKPLLEPSSTSYPPPQKRIAGILMALVMGTLFGCGFDPAQYLMDNIKRDNDDKYPDDDVMARSLDPDPLDYVFSHLVGIFASSVFYYVLYLMYCGGYRNSYKLPALRLPAVISGMMWAVAQVCWFVANGALGFTTSFPIITSGPGLVAAICGITLFGEIKGTRNFVVLTLAFTCTVTADALIVMSR</sequence>
<feature type="transmembrane region" description="Helical" evidence="6">
    <location>
        <begin position="185"/>
        <end position="205"/>
    </location>
</feature>
<proteinExistence type="inferred from homology"/>
<dbReference type="InterPro" id="IPR010651">
    <property type="entry name" value="Sugar_transport"/>
</dbReference>
<dbReference type="PANTHER" id="PTHR16119:SF17">
    <property type="entry name" value="TRANSMEMBRANE PROTEIN 144"/>
    <property type="match status" value="1"/>
</dbReference>
<feature type="transmembrane region" description="Helical" evidence="6">
    <location>
        <begin position="305"/>
        <end position="323"/>
    </location>
</feature>
<comment type="similarity">
    <text evidence="2">Belongs to the TMEM144 family.</text>
</comment>
<dbReference type="Proteomes" id="UP001162640">
    <property type="component" value="Unassembled WGS sequence"/>
</dbReference>
<evidence type="ECO:0000256" key="2">
    <source>
        <dbReference type="ARBA" id="ARBA00005731"/>
    </source>
</evidence>
<feature type="transmembrane region" description="Helical" evidence="6">
    <location>
        <begin position="271"/>
        <end position="293"/>
    </location>
</feature>
<name>A0A9W7EFP3_9STRA</name>
<comment type="caution">
    <text evidence="7">The sequence shown here is derived from an EMBL/GenBank/DDBJ whole genome shotgun (WGS) entry which is preliminary data.</text>
</comment>
<protein>
    <recommendedName>
        <fullName evidence="9">Transmembrane protein 144</fullName>
    </recommendedName>
</protein>
<dbReference type="EMBL" id="BLQM01000265">
    <property type="protein sequence ID" value="GMH79414.1"/>
    <property type="molecule type" value="Genomic_DNA"/>
</dbReference>
<evidence type="ECO:0000256" key="6">
    <source>
        <dbReference type="SAM" id="Phobius"/>
    </source>
</evidence>
<gene>
    <name evidence="7" type="ORF">TL16_g08137</name>
</gene>
<dbReference type="Pfam" id="PF07857">
    <property type="entry name" value="TMEM144"/>
    <property type="match status" value="1"/>
</dbReference>
<evidence type="ECO:0000256" key="1">
    <source>
        <dbReference type="ARBA" id="ARBA00004141"/>
    </source>
</evidence>
<dbReference type="GO" id="GO:0016020">
    <property type="term" value="C:membrane"/>
    <property type="evidence" value="ECO:0007669"/>
    <property type="project" value="UniProtKB-SubCell"/>
</dbReference>
<feature type="transmembrane region" description="Helical" evidence="6">
    <location>
        <begin position="124"/>
        <end position="142"/>
    </location>
</feature>
<keyword evidence="5 6" id="KW-0472">Membrane</keyword>
<feature type="transmembrane region" description="Helical" evidence="6">
    <location>
        <begin position="330"/>
        <end position="350"/>
    </location>
</feature>
<feature type="transmembrane region" description="Helical" evidence="6">
    <location>
        <begin position="238"/>
        <end position="259"/>
    </location>
</feature>
<evidence type="ECO:0000256" key="5">
    <source>
        <dbReference type="ARBA" id="ARBA00023136"/>
    </source>
</evidence>
<evidence type="ECO:0000313" key="7">
    <source>
        <dbReference type="EMBL" id="GMH79414.1"/>
    </source>
</evidence>
<dbReference type="AlphaFoldDB" id="A0A9W7EFP3"/>
<reference evidence="8" key="1">
    <citation type="journal article" date="2023" name="Commun. Biol.">
        <title>Genome analysis of Parmales, the sister group of diatoms, reveals the evolutionary specialization of diatoms from phago-mixotrophs to photoautotrophs.</title>
        <authorList>
            <person name="Ban H."/>
            <person name="Sato S."/>
            <person name="Yoshikawa S."/>
            <person name="Yamada K."/>
            <person name="Nakamura Y."/>
            <person name="Ichinomiya M."/>
            <person name="Sato N."/>
            <person name="Blanc-Mathieu R."/>
            <person name="Endo H."/>
            <person name="Kuwata A."/>
            <person name="Ogata H."/>
        </authorList>
    </citation>
    <scope>NUCLEOTIDE SEQUENCE [LARGE SCALE GENOMIC DNA]</scope>
</reference>